<dbReference type="InterPro" id="IPR001441">
    <property type="entry name" value="UPP_synth-like"/>
</dbReference>
<dbReference type="PANTHER" id="PTHR10291:SF0">
    <property type="entry name" value="DEHYDRODOLICHYL DIPHOSPHATE SYNTHASE 2"/>
    <property type="match status" value="1"/>
</dbReference>
<feature type="binding site" evidence="2">
    <location>
        <position position="190"/>
    </location>
    <ligand>
        <name>substrate</name>
    </ligand>
</feature>
<reference evidence="3 4" key="1">
    <citation type="submission" date="2020-08" db="EMBL/GenBank/DDBJ databases">
        <title>Bridging the membrane lipid divide: bacteria of the FCB group superphylum have the potential to synthesize archaeal ether lipids.</title>
        <authorList>
            <person name="Villanueva L."/>
            <person name="Von Meijenfeldt F.A.B."/>
            <person name="Westbye A.B."/>
            <person name="Yadav S."/>
            <person name="Hopmans E.C."/>
            <person name="Dutilh B.E."/>
            <person name="Sinninghe Damste J.S."/>
        </authorList>
    </citation>
    <scope>NUCLEOTIDE SEQUENCE [LARGE SCALE GENOMIC DNA]</scope>
    <source>
        <strain evidence="3">NIOZ-UU47</strain>
    </source>
</reference>
<feature type="binding site" evidence="2">
    <location>
        <position position="35"/>
    </location>
    <ligand>
        <name>substrate</name>
    </ligand>
</feature>
<dbReference type="NCBIfam" id="NF011405">
    <property type="entry name" value="PRK14830.1"/>
    <property type="match status" value="1"/>
</dbReference>
<feature type="binding site" evidence="2">
    <location>
        <position position="27"/>
    </location>
    <ligand>
        <name>substrate</name>
    </ligand>
</feature>
<dbReference type="HAMAP" id="MF_01139">
    <property type="entry name" value="ISPT"/>
    <property type="match status" value="1"/>
</dbReference>
<feature type="active site" description="Proton acceptor" evidence="2">
    <location>
        <position position="70"/>
    </location>
</feature>
<evidence type="ECO:0000256" key="2">
    <source>
        <dbReference type="HAMAP-Rule" id="MF_01139"/>
    </source>
</evidence>
<keyword evidence="1 2" id="KW-0808">Transferase</keyword>
<feature type="binding site" evidence="2">
    <location>
        <position position="209"/>
    </location>
    <ligand>
        <name>Mg(2+)</name>
        <dbReference type="ChEBI" id="CHEBI:18420"/>
    </ligand>
</feature>
<comment type="similarity">
    <text evidence="2">Belongs to the UPP synthase family.</text>
</comment>
<dbReference type="GO" id="GO:0045547">
    <property type="term" value="F:ditrans,polycis-polyprenyl diphosphate synthase [(2E,6E)-farnesyl diphosphate specific] activity"/>
    <property type="evidence" value="ECO:0007669"/>
    <property type="project" value="TreeGrafter"/>
</dbReference>
<dbReference type="Proteomes" id="UP000614424">
    <property type="component" value="Unassembled WGS sequence"/>
</dbReference>
<dbReference type="PROSITE" id="PS01066">
    <property type="entry name" value="UPP_SYNTHASE"/>
    <property type="match status" value="1"/>
</dbReference>
<dbReference type="CDD" id="cd00475">
    <property type="entry name" value="Cis_IPPS"/>
    <property type="match status" value="1"/>
</dbReference>
<organism evidence="3 4">
    <name type="scientific">Candidatus Desulfobia pelagia</name>
    <dbReference type="NCBI Taxonomy" id="2841692"/>
    <lineage>
        <taxon>Bacteria</taxon>
        <taxon>Pseudomonadati</taxon>
        <taxon>Thermodesulfobacteriota</taxon>
        <taxon>Desulfobulbia</taxon>
        <taxon>Desulfobulbales</taxon>
        <taxon>Desulfobulbaceae</taxon>
        <taxon>Candidatus Desulfobia</taxon>
    </lineage>
</organism>
<feature type="binding site" evidence="2">
    <location>
        <position position="39"/>
    </location>
    <ligand>
        <name>substrate</name>
    </ligand>
</feature>
<feature type="binding site" evidence="2">
    <location>
        <position position="73"/>
    </location>
    <ligand>
        <name>substrate</name>
    </ligand>
</feature>
<feature type="active site" evidence="2">
    <location>
        <position position="22"/>
    </location>
</feature>
<proteinExistence type="inferred from homology"/>
<feature type="binding site" evidence="2">
    <location>
        <position position="22"/>
    </location>
    <ligand>
        <name>Mg(2+)</name>
        <dbReference type="ChEBI" id="CHEBI:18420"/>
    </ligand>
</feature>
<dbReference type="InterPro" id="IPR036424">
    <property type="entry name" value="UPP_synth-like_sf"/>
</dbReference>
<dbReference type="GO" id="GO:0016094">
    <property type="term" value="P:polyprenol biosynthetic process"/>
    <property type="evidence" value="ECO:0007669"/>
    <property type="project" value="TreeGrafter"/>
</dbReference>
<name>A0A8J6NCR3_9BACT</name>
<dbReference type="PANTHER" id="PTHR10291">
    <property type="entry name" value="DEHYDRODOLICHYL DIPHOSPHATE SYNTHASE FAMILY MEMBER"/>
    <property type="match status" value="1"/>
</dbReference>
<evidence type="ECO:0000313" key="3">
    <source>
        <dbReference type="EMBL" id="MBC8317504.1"/>
    </source>
</evidence>
<dbReference type="InterPro" id="IPR018520">
    <property type="entry name" value="UPP_synth-like_CS"/>
</dbReference>
<feature type="binding site" evidence="2">
    <location>
        <begin position="67"/>
        <end position="69"/>
    </location>
    <ligand>
        <name>substrate</name>
    </ligand>
</feature>
<dbReference type="EC" id="2.5.1.-" evidence="2"/>
<comment type="caution">
    <text evidence="3">The sequence shown here is derived from an EMBL/GenBank/DDBJ whole genome shotgun (WGS) entry which is preliminary data.</text>
</comment>
<gene>
    <name evidence="3" type="ORF">H8E41_06325</name>
</gene>
<feature type="binding site" evidence="2">
    <location>
        <begin position="23"/>
        <end position="26"/>
    </location>
    <ligand>
        <name>substrate</name>
    </ligand>
</feature>
<comment type="subunit">
    <text evidence="2">Homodimer.</text>
</comment>
<accession>A0A8J6NCR3</accession>
<sequence>MSSPSSKLDRNSLPAHVAIIMDGNGRWAQNRGLMRLMGHRSGVKTVKKIVTAARELGLQVLTLYAFSSENWKRPEQEVSGLMTLLKSYLENELSTMLDNNIKLRCMGRKEQLPTKVREVLDTSIRKTAGNTGLILNLALSYGGRSEIVRAARILASKCAEGTLHPDEITEDLLSAHLYSTGLPDPDLVIRTGGEYRLSNFLLWQASYAEIYITDTNWPDFSKNDFHLALENYQERQRRFGRTGDQVQKQEPL</sequence>
<evidence type="ECO:0000313" key="4">
    <source>
        <dbReference type="Proteomes" id="UP000614424"/>
    </source>
</evidence>
<dbReference type="SUPFAM" id="SSF64005">
    <property type="entry name" value="Undecaprenyl diphosphate synthase"/>
    <property type="match status" value="1"/>
</dbReference>
<dbReference type="FunFam" id="3.40.1180.10:FF:000001">
    <property type="entry name" value="(2E,6E)-farnesyl-diphosphate-specific ditrans,polycis-undecaprenyl-diphosphate synthase"/>
    <property type="match status" value="1"/>
</dbReference>
<feature type="binding site" evidence="2">
    <location>
        <begin position="196"/>
        <end position="198"/>
    </location>
    <ligand>
        <name>substrate</name>
    </ligand>
</feature>
<keyword evidence="2" id="KW-0479">Metal-binding</keyword>
<feature type="binding site" evidence="2">
    <location>
        <position position="71"/>
    </location>
    <ligand>
        <name>substrate</name>
    </ligand>
</feature>
<dbReference type="Gene3D" id="3.40.1180.10">
    <property type="entry name" value="Decaprenyl diphosphate synthase-like"/>
    <property type="match status" value="1"/>
</dbReference>
<keyword evidence="2" id="KW-0460">Magnesium</keyword>
<dbReference type="EMBL" id="JACNJZ010000091">
    <property type="protein sequence ID" value="MBC8317504.1"/>
    <property type="molecule type" value="Genomic_DNA"/>
</dbReference>
<dbReference type="NCBIfam" id="TIGR00055">
    <property type="entry name" value="uppS"/>
    <property type="match status" value="1"/>
</dbReference>
<dbReference type="Pfam" id="PF01255">
    <property type="entry name" value="Prenyltransf"/>
    <property type="match status" value="1"/>
</dbReference>
<comment type="cofactor">
    <cofactor evidence="2">
        <name>Mg(2+)</name>
        <dbReference type="ChEBI" id="CHEBI:18420"/>
    </cofactor>
    <text evidence="2">Binds 2 magnesium ions per subunit.</text>
</comment>
<dbReference type="AlphaFoldDB" id="A0A8J6NCR3"/>
<dbReference type="GO" id="GO:0000287">
    <property type="term" value="F:magnesium ion binding"/>
    <property type="evidence" value="ECO:0007669"/>
    <property type="project" value="UniProtKB-UniRule"/>
</dbReference>
<comment type="function">
    <text evidence="2">Catalyzes the condensation of isopentenyl diphosphate (IPP) with allylic pyrophosphates generating different type of terpenoids.</text>
</comment>
<protein>
    <recommendedName>
        <fullName evidence="2">Isoprenyl transferase</fullName>
        <ecNumber evidence="2">2.5.1.-</ecNumber>
    </recommendedName>
</protein>
<evidence type="ECO:0000256" key="1">
    <source>
        <dbReference type="ARBA" id="ARBA00022679"/>
    </source>
</evidence>